<keyword evidence="1" id="KW-0479">Metal-binding</keyword>
<dbReference type="VEuPathDB" id="FungiDB:HZS61_007201"/>
<gene>
    <name evidence="7" type="ORF">FRV6_16564</name>
</gene>
<keyword evidence="5" id="KW-0804">Transcription</keyword>
<protein>
    <submittedName>
        <fullName evidence="7">Uncharacterized protein</fullName>
    </submittedName>
</protein>
<dbReference type="AlphaFoldDB" id="A0A2H3UAX7"/>
<evidence type="ECO:0000256" key="4">
    <source>
        <dbReference type="ARBA" id="ARBA00023125"/>
    </source>
</evidence>
<evidence type="ECO:0000256" key="6">
    <source>
        <dbReference type="ARBA" id="ARBA00023242"/>
    </source>
</evidence>
<evidence type="ECO:0000313" key="7">
    <source>
        <dbReference type="EMBL" id="SCO92436.1"/>
    </source>
</evidence>
<dbReference type="GO" id="GO:0046872">
    <property type="term" value="F:metal ion binding"/>
    <property type="evidence" value="ECO:0007669"/>
    <property type="project" value="UniProtKB-KW"/>
</dbReference>
<name>A0A2H3UAX7_FUSOX</name>
<dbReference type="InterPro" id="IPR021858">
    <property type="entry name" value="Fun_TF"/>
</dbReference>
<dbReference type="InterPro" id="IPR052360">
    <property type="entry name" value="Transcr_Regulatory_Proteins"/>
</dbReference>
<dbReference type="PANTHER" id="PTHR36206">
    <property type="entry name" value="ASPERCRYPTIN BIOSYNTHESIS CLUSTER-SPECIFIC TRANSCRIPTION REGULATOR ATNN-RELATED"/>
    <property type="match status" value="1"/>
</dbReference>
<reference evidence="8" key="1">
    <citation type="submission" date="2016-09" db="EMBL/GenBank/DDBJ databases">
        <authorList>
            <person name="Guldener U."/>
        </authorList>
    </citation>
    <scope>NUCLEOTIDE SEQUENCE [LARGE SCALE GENOMIC DNA]</scope>
    <source>
        <strain evidence="8">V64-1</strain>
    </source>
</reference>
<evidence type="ECO:0000256" key="1">
    <source>
        <dbReference type="ARBA" id="ARBA00022723"/>
    </source>
</evidence>
<dbReference type="PANTHER" id="PTHR36206:SF12">
    <property type="entry name" value="ASPERCRYPTIN BIOSYNTHESIS CLUSTER-SPECIFIC TRANSCRIPTION REGULATOR ATNN-RELATED"/>
    <property type="match status" value="1"/>
</dbReference>
<dbReference type="Proteomes" id="UP000219369">
    <property type="component" value="Unassembled WGS sequence"/>
</dbReference>
<keyword evidence="6" id="KW-0539">Nucleus</keyword>
<evidence type="ECO:0000256" key="3">
    <source>
        <dbReference type="ARBA" id="ARBA00023015"/>
    </source>
</evidence>
<dbReference type="VEuPathDB" id="FungiDB:FOIG_15454"/>
<dbReference type="EMBL" id="FMJY01000011">
    <property type="protein sequence ID" value="SCO92436.1"/>
    <property type="molecule type" value="Genomic_DNA"/>
</dbReference>
<dbReference type="OrthoDB" id="2593732at2759"/>
<dbReference type="VEuPathDB" id="FungiDB:FOZG_13895"/>
<accession>A0A2H3UAX7</accession>
<dbReference type="VEuPathDB" id="FungiDB:FOMG_14510"/>
<dbReference type="VEuPathDB" id="FungiDB:FOXG_09669"/>
<proteinExistence type="predicted"/>
<dbReference type="GO" id="GO:0003677">
    <property type="term" value="F:DNA binding"/>
    <property type="evidence" value="ECO:0007669"/>
    <property type="project" value="UniProtKB-KW"/>
</dbReference>
<evidence type="ECO:0000256" key="2">
    <source>
        <dbReference type="ARBA" id="ARBA00022833"/>
    </source>
</evidence>
<organism evidence="7 8">
    <name type="scientific">Fusarium oxysporum</name>
    <name type="common">Fusarium vascular wilt</name>
    <dbReference type="NCBI Taxonomy" id="5507"/>
    <lineage>
        <taxon>Eukaryota</taxon>
        <taxon>Fungi</taxon>
        <taxon>Dikarya</taxon>
        <taxon>Ascomycota</taxon>
        <taxon>Pezizomycotina</taxon>
        <taxon>Sordariomycetes</taxon>
        <taxon>Hypocreomycetidae</taxon>
        <taxon>Hypocreales</taxon>
        <taxon>Nectriaceae</taxon>
        <taxon>Fusarium</taxon>
        <taxon>Fusarium oxysporum species complex</taxon>
    </lineage>
</organism>
<keyword evidence="4" id="KW-0238">DNA-binding</keyword>
<dbReference type="Pfam" id="PF11951">
    <property type="entry name" value="Fungal_trans_2"/>
    <property type="match status" value="1"/>
</dbReference>
<keyword evidence="3" id="KW-0805">Transcription regulation</keyword>
<dbReference type="VEuPathDB" id="FungiDB:FOC1_g10002809"/>
<keyword evidence="2" id="KW-0862">Zinc</keyword>
<dbReference type="VEuPathDB" id="FungiDB:FOC4_g10004105"/>
<evidence type="ECO:0000256" key="5">
    <source>
        <dbReference type="ARBA" id="ARBA00023163"/>
    </source>
</evidence>
<evidence type="ECO:0000313" key="8">
    <source>
        <dbReference type="Proteomes" id="UP000219369"/>
    </source>
</evidence>
<sequence length="403" mass="45450">MVDSTDNALYYHVRERVIPDLEMIDGSGGFWHDTILPLSNSNKPIKHALCALGASHQRFLASYPGKLTNFGHSINYDYQADLKYSEAIALIRDIMAENSTYNTRIALICCTIFICIENLHGRYADSVRHLRAGCQLLESLRVARSLDNTPSGNIHRQEHQNDGSLFDTLAAMFSSLGKSVGAFTGDTSFSNVTEYVPVLEMGHPQTPFATITEAEDCLSALNAFFDNCLFGRETRSERVGQVSVGPAHRDEETLAQALEVSQPLFYTWSSRLHLFNTSTRMTAHTPQDKRRLALLSLYQTMWSASLKTDSNYSGFEKSYYEIILDKIEEIVHLENSQSRPLFAFDGHVVRELSTICASCTCREIRNRSVTLLRSMHRREGVWDSWDVANVYETVFKGLEDNSA</sequence>